<proteinExistence type="predicted"/>
<name>A0A1Y5RL96_9RHOB</name>
<accession>A0A1Y5RL96</accession>
<organism evidence="2 3">
    <name type="scientific">Pseudooctadecabacter jejudonensis</name>
    <dbReference type="NCBI Taxonomy" id="1391910"/>
    <lineage>
        <taxon>Bacteria</taxon>
        <taxon>Pseudomonadati</taxon>
        <taxon>Pseudomonadota</taxon>
        <taxon>Alphaproteobacteria</taxon>
        <taxon>Rhodobacterales</taxon>
        <taxon>Paracoccaceae</taxon>
        <taxon>Pseudooctadecabacter</taxon>
    </lineage>
</organism>
<dbReference type="Proteomes" id="UP000193623">
    <property type="component" value="Unassembled WGS sequence"/>
</dbReference>
<reference evidence="2 3" key="1">
    <citation type="submission" date="2017-03" db="EMBL/GenBank/DDBJ databases">
        <authorList>
            <person name="Afonso C.L."/>
            <person name="Miller P.J."/>
            <person name="Scott M.A."/>
            <person name="Spackman E."/>
            <person name="Goraichik I."/>
            <person name="Dimitrov K.M."/>
            <person name="Suarez D.L."/>
            <person name="Swayne D.E."/>
        </authorList>
    </citation>
    <scope>NUCLEOTIDE SEQUENCE [LARGE SCALE GENOMIC DNA]</scope>
    <source>
        <strain evidence="2 3">CECT 8397</strain>
    </source>
</reference>
<keyword evidence="1" id="KW-0472">Membrane</keyword>
<keyword evidence="1" id="KW-1133">Transmembrane helix</keyword>
<dbReference type="RefSeq" id="WP_085862998.1">
    <property type="nucleotide sequence ID" value="NZ_FWFT01000001.1"/>
</dbReference>
<gene>
    <name evidence="2" type="ORF">PSJ8397_00546</name>
</gene>
<keyword evidence="3" id="KW-1185">Reference proteome</keyword>
<keyword evidence="1" id="KW-0812">Transmembrane</keyword>
<dbReference type="AlphaFoldDB" id="A0A1Y5RL96"/>
<protein>
    <submittedName>
        <fullName evidence="2">Uncharacterized protein</fullName>
    </submittedName>
</protein>
<evidence type="ECO:0000313" key="3">
    <source>
        <dbReference type="Proteomes" id="UP000193623"/>
    </source>
</evidence>
<sequence>MDAILSRLPSPTDLSDWATRHRGKFAGLFAGTVGLFVVTTFLTVAITGVPYGGERLDSDRTVVYPNF</sequence>
<evidence type="ECO:0000256" key="1">
    <source>
        <dbReference type="SAM" id="Phobius"/>
    </source>
</evidence>
<dbReference type="EMBL" id="FWFT01000001">
    <property type="protein sequence ID" value="SLN17334.1"/>
    <property type="molecule type" value="Genomic_DNA"/>
</dbReference>
<feature type="transmembrane region" description="Helical" evidence="1">
    <location>
        <begin position="25"/>
        <end position="49"/>
    </location>
</feature>
<evidence type="ECO:0000313" key="2">
    <source>
        <dbReference type="EMBL" id="SLN17334.1"/>
    </source>
</evidence>